<organism evidence="2 3">
    <name type="scientific">Nocardia cyriacigeorgica</name>
    <dbReference type="NCBI Taxonomy" id="135487"/>
    <lineage>
        <taxon>Bacteria</taxon>
        <taxon>Bacillati</taxon>
        <taxon>Actinomycetota</taxon>
        <taxon>Actinomycetes</taxon>
        <taxon>Mycobacteriales</taxon>
        <taxon>Nocardiaceae</taxon>
        <taxon>Nocardia</taxon>
    </lineage>
</organism>
<dbReference type="PROSITE" id="PS50943">
    <property type="entry name" value="HTH_CROC1"/>
    <property type="match status" value="1"/>
</dbReference>
<dbReference type="CDD" id="cd00093">
    <property type="entry name" value="HTH_XRE"/>
    <property type="match status" value="1"/>
</dbReference>
<reference evidence="2 3" key="1">
    <citation type="submission" date="2019-05" db="EMBL/GenBank/DDBJ databases">
        <title>Genomes sequences of two Nocardia cyriacigeorgica environmental isolates, type strains Nocardia asteroides ATCC 19247 and Nocardia cyriacigeorgica DSM 44484.</title>
        <authorList>
            <person name="Vautrin F."/>
            <person name="Bergeron E."/>
            <person name="Dubost A."/>
            <person name="Abrouk D."/>
            <person name="Rodriguez Nava V."/>
            <person name="Pujic P."/>
        </authorList>
    </citation>
    <scope>NUCLEOTIDE SEQUENCE [LARGE SCALE GENOMIC DNA]</scope>
    <source>
        <strain evidence="2 3">EML 446</strain>
    </source>
</reference>
<comment type="caution">
    <text evidence="2">The sequence shown here is derived from an EMBL/GenBank/DDBJ whole genome shotgun (WGS) entry which is preliminary data.</text>
</comment>
<dbReference type="SUPFAM" id="SSF47413">
    <property type="entry name" value="lambda repressor-like DNA-binding domains"/>
    <property type="match status" value="1"/>
</dbReference>
<dbReference type="InterPro" id="IPR010982">
    <property type="entry name" value="Lambda_DNA-bd_dom_sf"/>
</dbReference>
<proteinExistence type="predicted"/>
<dbReference type="InterPro" id="IPR001387">
    <property type="entry name" value="Cro/C1-type_HTH"/>
</dbReference>
<dbReference type="EMBL" id="VBUT01000001">
    <property type="protein sequence ID" value="TLF82730.1"/>
    <property type="molecule type" value="Genomic_DNA"/>
</dbReference>
<dbReference type="AlphaFoldDB" id="A0A5R8P0L9"/>
<evidence type="ECO:0000259" key="1">
    <source>
        <dbReference type="PROSITE" id="PS50943"/>
    </source>
</evidence>
<protein>
    <submittedName>
        <fullName evidence="2">Helix-turn-helix transcriptional regulator</fullName>
    </submittedName>
</protein>
<feature type="domain" description="HTH cro/C1-type" evidence="1">
    <location>
        <begin position="28"/>
        <end position="82"/>
    </location>
</feature>
<evidence type="ECO:0000313" key="3">
    <source>
        <dbReference type="Proteomes" id="UP000306378"/>
    </source>
</evidence>
<dbReference type="Proteomes" id="UP000306378">
    <property type="component" value="Unassembled WGS sequence"/>
</dbReference>
<dbReference type="GO" id="GO:0003677">
    <property type="term" value="F:DNA binding"/>
    <property type="evidence" value="ECO:0007669"/>
    <property type="project" value="InterPro"/>
</dbReference>
<sequence>MVEPDVSRHSVTDARTEIRLAMALAEAVYRRRIDLRLAQAELADRARLTRVEISRIEGSDATLSLPLMMVLARALEASLRVSIDDDNPQVSFVPHVDPV</sequence>
<dbReference type="RefSeq" id="WP_138446311.1">
    <property type="nucleotide sequence ID" value="NZ_VBUT01000001.1"/>
</dbReference>
<name>A0A5R8P0L9_9NOCA</name>
<gene>
    <name evidence="2" type="ORF">FEK34_03205</name>
</gene>
<evidence type="ECO:0000313" key="2">
    <source>
        <dbReference type="EMBL" id="TLF82730.1"/>
    </source>
</evidence>
<accession>A0A5R8P0L9</accession>
<dbReference type="Gene3D" id="1.10.260.40">
    <property type="entry name" value="lambda repressor-like DNA-binding domains"/>
    <property type="match status" value="1"/>
</dbReference>